<accession>A0A6G1EEH0</accession>
<evidence type="ECO:0000256" key="1">
    <source>
        <dbReference type="SAM" id="MobiDB-lite"/>
    </source>
</evidence>
<dbReference type="EMBL" id="SPHZ02000003">
    <property type="protein sequence ID" value="KAF0923167.1"/>
    <property type="molecule type" value="Genomic_DNA"/>
</dbReference>
<name>A0A6G1EEH0_9ORYZ</name>
<evidence type="ECO:0000313" key="2">
    <source>
        <dbReference type="EMBL" id="KAF0923167.1"/>
    </source>
</evidence>
<proteinExistence type="predicted"/>
<evidence type="ECO:0000313" key="3">
    <source>
        <dbReference type="Proteomes" id="UP000479710"/>
    </source>
</evidence>
<organism evidence="2 3">
    <name type="scientific">Oryza meyeriana var. granulata</name>
    <dbReference type="NCBI Taxonomy" id="110450"/>
    <lineage>
        <taxon>Eukaryota</taxon>
        <taxon>Viridiplantae</taxon>
        <taxon>Streptophyta</taxon>
        <taxon>Embryophyta</taxon>
        <taxon>Tracheophyta</taxon>
        <taxon>Spermatophyta</taxon>
        <taxon>Magnoliopsida</taxon>
        <taxon>Liliopsida</taxon>
        <taxon>Poales</taxon>
        <taxon>Poaceae</taxon>
        <taxon>BOP clade</taxon>
        <taxon>Oryzoideae</taxon>
        <taxon>Oryzeae</taxon>
        <taxon>Oryzinae</taxon>
        <taxon>Oryza</taxon>
        <taxon>Oryza meyeriana</taxon>
    </lineage>
</organism>
<dbReference type="AlphaFoldDB" id="A0A6G1EEH0"/>
<comment type="caution">
    <text evidence="2">The sequence shown here is derived from an EMBL/GenBank/DDBJ whole genome shotgun (WGS) entry which is preliminary data.</text>
</comment>
<protein>
    <submittedName>
        <fullName evidence="2">Uncharacterized protein</fullName>
    </submittedName>
</protein>
<keyword evidence="3" id="KW-1185">Reference proteome</keyword>
<feature type="region of interest" description="Disordered" evidence="1">
    <location>
        <begin position="1"/>
        <end position="20"/>
    </location>
</feature>
<dbReference type="Proteomes" id="UP000479710">
    <property type="component" value="Unassembled WGS sequence"/>
</dbReference>
<reference evidence="2 3" key="1">
    <citation type="submission" date="2019-11" db="EMBL/GenBank/DDBJ databases">
        <title>Whole genome sequence of Oryza granulata.</title>
        <authorList>
            <person name="Li W."/>
        </authorList>
    </citation>
    <scope>NUCLEOTIDE SEQUENCE [LARGE SCALE GENOMIC DNA]</scope>
    <source>
        <strain evidence="3">cv. Menghai</strain>
        <tissue evidence="2">Leaf</tissue>
    </source>
</reference>
<gene>
    <name evidence="2" type="ORF">E2562_003381</name>
</gene>
<feature type="compositionally biased region" description="Polar residues" evidence="1">
    <location>
        <begin position="1"/>
        <end position="19"/>
    </location>
</feature>
<sequence>MSRSTWVQRAPSLSQSSSCRRGEIEGEIGILQLEKPVVAAEEPSSPLPLWGRARMHRYRGAKLVCTT</sequence>